<dbReference type="RefSeq" id="WP_105039437.1">
    <property type="nucleotide sequence ID" value="NZ_PPSL01000003.1"/>
</dbReference>
<organism evidence="8 9">
    <name type="scientific">Flavipsychrobacter stenotrophus</name>
    <dbReference type="NCBI Taxonomy" id="2077091"/>
    <lineage>
        <taxon>Bacteria</taxon>
        <taxon>Pseudomonadati</taxon>
        <taxon>Bacteroidota</taxon>
        <taxon>Chitinophagia</taxon>
        <taxon>Chitinophagales</taxon>
        <taxon>Chitinophagaceae</taxon>
        <taxon>Flavipsychrobacter</taxon>
    </lineage>
</organism>
<keyword evidence="4 6" id="KW-1133">Transmembrane helix</keyword>
<name>A0A2S7SUW0_9BACT</name>
<keyword evidence="3 6" id="KW-0812">Transmembrane</keyword>
<dbReference type="InterPro" id="IPR051791">
    <property type="entry name" value="Pra-immunoreactive"/>
</dbReference>
<keyword evidence="5 6" id="KW-0472">Membrane</keyword>
<dbReference type="GO" id="GO:0005886">
    <property type="term" value="C:plasma membrane"/>
    <property type="evidence" value="ECO:0007669"/>
    <property type="project" value="UniProtKB-SubCell"/>
</dbReference>
<dbReference type="InterPro" id="IPR010432">
    <property type="entry name" value="RDD"/>
</dbReference>
<evidence type="ECO:0000256" key="3">
    <source>
        <dbReference type="ARBA" id="ARBA00022692"/>
    </source>
</evidence>
<evidence type="ECO:0000259" key="7">
    <source>
        <dbReference type="Pfam" id="PF06271"/>
    </source>
</evidence>
<protein>
    <recommendedName>
        <fullName evidence="7">RDD domain-containing protein</fullName>
    </recommendedName>
</protein>
<accession>A0A2S7SUW0</accession>
<feature type="domain" description="RDD" evidence="7">
    <location>
        <begin position="14"/>
        <end position="129"/>
    </location>
</feature>
<dbReference type="OrthoDB" id="982116at2"/>
<sequence length="135" mass="15247">MDKNVLNEHTTNFPSLLRRCQANFIDRIITYAIMAVLLYLASEVDNDNWPLKISAILMALSYEPLMVSFLCRTIGQRITGITVVSLTVDQKISLLNSFTRFGLGMILGWISFLAIHSNNERRALNDLVTDTVLVI</sequence>
<gene>
    <name evidence="8" type="ORF">CJD36_012105</name>
</gene>
<dbReference type="PANTHER" id="PTHR36115">
    <property type="entry name" value="PROLINE-RICH ANTIGEN HOMOLOG-RELATED"/>
    <property type="match status" value="1"/>
</dbReference>
<feature type="transmembrane region" description="Helical" evidence="6">
    <location>
        <begin position="24"/>
        <end position="41"/>
    </location>
</feature>
<keyword evidence="2" id="KW-1003">Cell membrane</keyword>
<proteinExistence type="predicted"/>
<feature type="transmembrane region" description="Helical" evidence="6">
    <location>
        <begin position="53"/>
        <end position="71"/>
    </location>
</feature>
<dbReference type="AlphaFoldDB" id="A0A2S7SUW0"/>
<evidence type="ECO:0000256" key="2">
    <source>
        <dbReference type="ARBA" id="ARBA00022475"/>
    </source>
</evidence>
<dbReference type="EMBL" id="PPSL01000003">
    <property type="protein sequence ID" value="PQJ10709.1"/>
    <property type="molecule type" value="Genomic_DNA"/>
</dbReference>
<evidence type="ECO:0000256" key="1">
    <source>
        <dbReference type="ARBA" id="ARBA00004651"/>
    </source>
</evidence>
<evidence type="ECO:0000313" key="8">
    <source>
        <dbReference type="EMBL" id="PQJ10709.1"/>
    </source>
</evidence>
<feature type="transmembrane region" description="Helical" evidence="6">
    <location>
        <begin position="92"/>
        <end position="115"/>
    </location>
</feature>
<dbReference type="Proteomes" id="UP000239872">
    <property type="component" value="Unassembled WGS sequence"/>
</dbReference>
<evidence type="ECO:0000256" key="4">
    <source>
        <dbReference type="ARBA" id="ARBA00022989"/>
    </source>
</evidence>
<evidence type="ECO:0000256" key="6">
    <source>
        <dbReference type="SAM" id="Phobius"/>
    </source>
</evidence>
<dbReference type="Pfam" id="PF06271">
    <property type="entry name" value="RDD"/>
    <property type="match status" value="1"/>
</dbReference>
<reference evidence="8 9" key="1">
    <citation type="submission" date="2018-01" db="EMBL/GenBank/DDBJ databases">
        <title>A novel member of the phylum Bacteroidetes isolated from glacier ice.</title>
        <authorList>
            <person name="Liu Q."/>
            <person name="Xin Y.-H."/>
        </authorList>
    </citation>
    <scope>NUCLEOTIDE SEQUENCE [LARGE SCALE GENOMIC DNA]</scope>
    <source>
        <strain evidence="8 9">RB1R16</strain>
    </source>
</reference>
<comment type="subcellular location">
    <subcellularLocation>
        <location evidence="1">Cell membrane</location>
        <topology evidence="1">Multi-pass membrane protein</topology>
    </subcellularLocation>
</comment>
<keyword evidence="9" id="KW-1185">Reference proteome</keyword>
<evidence type="ECO:0000256" key="5">
    <source>
        <dbReference type="ARBA" id="ARBA00023136"/>
    </source>
</evidence>
<comment type="caution">
    <text evidence="8">The sequence shown here is derived from an EMBL/GenBank/DDBJ whole genome shotgun (WGS) entry which is preliminary data.</text>
</comment>
<evidence type="ECO:0000313" key="9">
    <source>
        <dbReference type="Proteomes" id="UP000239872"/>
    </source>
</evidence>
<dbReference type="PANTHER" id="PTHR36115:SF6">
    <property type="entry name" value="PROLINE-RICH ANTIGEN HOMOLOG"/>
    <property type="match status" value="1"/>
</dbReference>